<evidence type="ECO:0000256" key="3">
    <source>
        <dbReference type="ARBA" id="ARBA00022448"/>
    </source>
</evidence>
<dbReference type="GO" id="GO:0012505">
    <property type="term" value="C:endomembrane system"/>
    <property type="evidence" value="ECO:0007669"/>
    <property type="project" value="UniProtKB-SubCell"/>
</dbReference>
<dbReference type="EMBL" id="HBEG01044399">
    <property type="protein sequence ID" value="CAD8383365.1"/>
    <property type="molecule type" value="Transcribed_RNA"/>
</dbReference>
<feature type="transmembrane region" description="Helical" evidence="11">
    <location>
        <begin position="54"/>
        <end position="73"/>
    </location>
</feature>
<evidence type="ECO:0000256" key="11">
    <source>
        <dbReference type="SAM" id="Phobius"/>
    </source>
</evidence>
<evidence type="ECO:0000256" key="4">
    <source>
        <dbReference type="ARBA" id="ARBA00022692"/>
    </source>
</evidence>
<dbReference type="PANTHER" id="PTHR31998">
    <property type="entry name" value="K(+)-INSENSITIVE PYROPHOSPHATE-ENERGIZED PROTON PUMP"/>
    <property type="match status" value="1"/>
</dbReference>
<proteinExistence type="predicted"/>
<protein>
    <recommendedName>
        <fullName evidence="2">H(+)-exporting diphosphatase</fullName>
        <ecNumber evidence="2">7.1.3.1</ecNumber>
    </recommendedName>
</protein>
<evidence type="ECO:0000256" key="1">
    <source>
        <dbReference type="ARBA" id="ARBA00004127"/>
    </source>
</evidence>
<organism evidence="12">
    <name type="scientific">Pyrodinium bahamense</name>
    <dbReference type="NCBI Taxonomy" id="73915"/>
    <lineage>
        <taxon>Eukaryota</taxon>
        <taxon>Sar</taxon>
        <taxon>Alveolata</taxon>
        <taxon>Dinophyceae</taxon>
        <taxon>Gonyaulacales</taxon>
        <taxon>Pyrocystaceae</taxon>
        <taxon>Pyrodinium</taxon>
    </lineage>
</organism>
<evidence type="ECO:0000256" key="2">
    <source>
        <dbReference type="ARBA" id="ARBA00013242"/>
    </source>
</evidence>
<sequence>MLAIMMGNAGGSWDNSKKLCEKLGIKKTEQGKACVVGDTVGDPFKDTSGPSLDILLKLMAMVALLIAPLIAGNDDWENWWIGLIPLILGLAGTGVLIYNGVLSWKDPLANAQLGGGDNDRSNSPVMEIEKDEVGDAMPGKPVQAW</sequence>
<keyword evidence="8" id="KW-0406">Ion transport</keyword>
<gene>
    <name evidence="12" type="ORF">PBAH0796_LOCUS27053</name>
</gene>
<evidence type="ECO:0000256" key="7">
    <source>
        <dbReference type="ARBA" id="ARBA00022989"/>
    </source>
</evidence>
<keyword evidence="4 11" id="KW-0812">Transmembrane</keyword>
<keyword evidence="5" id="KW-0460">Magnesium</keyword>
<dbReference type="InterPro" id="IPR004131">
    <property type="entry name" value="PPase-energised_H-pump"/>
</dbReference>
<comment type="subcellular location">
    <subcellularLocation>
        <location evidence="1">Endomembrane system</location>
        <topology evidence="1">Multi-pass membrane protein</topology>
    </subcellularLocation>
</comment>
<dbReference type="GO" id="GO:0016020">
    <property type="term" value="C:membrane"/>
    <property type="evidence" value="ECO:0007669"/>
    <property type="project" value="InterPro"/>
</dbReference>
<keyword evidence="6" id="KW-1278">Translocase</keyword>
<evidence type="ECO:0000256" key="9">
    <source>
        <dbReference type="ARBA" id="ARBA00023136"/>
    </source>
</evidence>
<feature type="region of interest" description="Disordered" evidence="10">
    <location>
        <begin position="113"/>
        <end position="145"/>
    </location>
</feature>
<dbReference type="EC" id="7.1.3.1" evidence="2"/>
<keyword evidence="3" id="KW-0813">Transport</keyword>
<evidence type="ECO:0000256" key="6">
    <source>
        <dbReference type="ARBA" id="ARBA00022967"/>
    </source>
</evidence>
<evidence type="ECO:0000256" key="8">
    <source>
        <dbReference type="ARBA" id="ARBA00023065"/>
    </source>
</evidence>
<accession>A0A7S0B6B2</accession>
<dbReference type="Pfam" id="PF03030">
    <property type="entry name" value="H_PPase"/>
    <property type="match status" value="1"/>
</dbReference>
<evidence type="ECO:0000256" key="10">
    <source>
        <dbReference type="SAM" id="MobiDB-lite"/>
    </source>
</evidence>
<reference evidence="12" key="1">
    <citation type="submission" date="2021-01" db="EMBL/GenBank/DDBJ databases">
        <authorList>
            <person name="Corre E."/>
            <person name="Pelletier E."/>
            <person name="Niang G."/>
            <person name="Scheremetjew M."/>
            <person name="Finn R."/>
            <person name="Kale V."/>
            <person name="Holt S."/>
            <person name="Cochrane G."/>
            <person name="Meng A."/>
            <person name="Brown T."/>
            <person name="Cohen L."/>
        </authorList>
    </citation>
    <scope>NUCLEOTIDE SEQUENCE</scope>
    <source>
        <strain evidence="12">Pbaha01</strain>
    </source>
</reference>
<dbReference type="AlphaFoldDB" id="A0A7S0B6B2"/>
<keyword evidence="7 11" id="KW-1133">Transmembrane helix</keyword>
<dbReference type="GO" id="GO:0004427">
    <property type="term" value="F:inorganic diphosphate phosphatase activity"/>
    <property type="evidence" value="ECO:0007669"/>
    <property type="project" value="InterPro"/>
</dbReference>
<name>A0A7S0B6B2_9DINO</name>
<evidence type="ECO:0000313" key="12">
    <source>
        <dbReference type="EMBL" id="CAD8383365.1"/>
    </source>
</evidence>
<feature type="transmembrane region" description="Helical" evidence="11">
    <location>
        <begin position="79"/>
        <end position="98"/>
    </location>
</feature>
<keyword evidence="9 11" id="KW-0472">Membrane</keyword>
<dbReference type="GO" id="GO:0009678">
    <property type="term" value="F:diphosphate hydrolysis-driven proton transmembrane transporter activity"/>
    <property type="evidence" value="ECO:0007669"/>
    <property type="project" value="UniProtKB-EC"/>
</dbReference>
<evidence type="ECO:0000256" key="5">
    <source>
        <dbReference type="ARBA" id="ARBA00022842"/>
    </source>
</evidence>